<feature type="transmembrane region" description="Helical" evidence="1">
    <location>
        <begin position="95"/>
        <end position="121"/>
    </location>
</feature>
<feature type="transmembrane region" description="Helical" evidence="1">
    <location>
        <begin position="266"/>
        <end position="283"/>
    </location>
</feature>
<protein>
    <submittedName>
        <fullName evidence="2">YbfB/YjiJ family MFS transporter</fullName>
    </submittedName>
</protein>
<feature type="transmembrane region" description="Helical" evidence="1">
    <location>
        <begin position="289"/>
        <end position="312"/>
    </location>
</feature>
<evidence type="ECO:0000313" key="3">
    <source>
        <dbReference type="Proteomes" id="UP001603978"/>
    </source>
</evidence>
<keyword evidence="1" id="KW-1133">Transmembrane helix</keyword>
<dbReference type="PANTHER" id="PTHR23537">
    <property type="match status" value="1"/>
</dbReference>
<keyword evidence="1" id="KW-0812">Transmembrane</keyword>
<organism evidence="2 3">
    <name type="scientific">Nonomuraea marmarensis</name>
    <dbReference type="NCBI Taxonomy" id="3351344"/>
    <lineage>
        <taxon>Bacteria</taxon>
        <taxon>Bacillati</taxon>
        <taxon>Actinomycetota</taxon>
        <taxon>Actinomycetes</taxon>
        <taxon>Streptosporangiales</taxon>
        <taxon>Streptosporangiaceae</taxon>
        <taxon>Nonomuraea</taxon>
    </lineage>
</organism>
<feature type="transmembrane region" description="Helical" evidence="1">
    <location>
        <begin position="133"/>
        <end position="154"/>
    </location>
</feature>
<dbReference type="PANTHER" id="PTHR23537:SF1">
    <property type="entry name" value="SUGAR TRANSPORTER"/>
    <property type="match status" value="1"/>
</dbReference>
<feature type="transmembrane region" description="Helical" evidence="1">
    <location>
        <begin position="201"/>
        <end position="227"/>
    </location>
</feature>
<proteinExistence type="predicted"/>
<dbReference type="InterPro" id="IPR010645">
    <property type="entry name" value="MFS_4"/>
</dbReference>
<keyword evidence="1" id="KW-0472">Membrane</keyword>
<dbReference type="EMBL" id="JBICRM010000039">
    <property type="protein sequence ID" value="MFG1709745.1"/>
    <property type="molecule type" value="Genomic_DNA"/>
</dbReference>
<gene>
    <name evidence="2" type="ORF">ACFLIM_41850</name>
</gene>
<comment type="caution">
    <text evidence="2">The sequence shown here is derived from an EMBL/GenBank/DDBJ whole genome shotgun (WGS) entry which is preliminary data.</text>
</comment>
<evidence type="ECO:0000313" key="2">
    <source>
        <dbReference type="EMBL" id="MFG1709745.1"/>
    </source>
</evidence>
<dbReference type="SUPFAM" id="SSF103473">
    <property type="entry name" value="MFS general substrate transporter"/>
    <property type="match status" value="1"/>
</dbReference>
<sequence>MRPAQWQALRLALGTASALGLARFAYGLLLPAMRDDLHWTLAEAGTMSAANGLGYLVGALVTPVVRRRLGTAATFRWGMVLTAVALAVTPGSGDYLALLTARSVAGAAGASVFITGGVVAARIATDISSGMPIAVYFAGTGLGIVFSGATIPALGDRWQLAWAGLSVAAGLAALASWSAARTDDNRDTSAATAGRAPVRALWRTALAYLLFAVGYITYITFLSAYLADRNAPVSQVTFTWTVLGLAVMAAPFLWSRPITHWPGSRALAALLAILAGGAALPLISPAPPIILASAIVYGATFMGVPAAVTALIKASTPPAGWTATLAAFTTLFAAGQTVGPWLAGLLADHTSTNATLAWTAILCAAAALIATIGNRSRPSTAPWPETHGHQR</sequence>
<feature type="transmembrane region" description="Helical" evidence="1">
    <location>
        <begin position="69"/>
        <end position="89"/>
    </location>
</feature>
<dbReference type="Gene3D" id="1.20.1250.20">
    <property type="entry name" value="MFS general substrate transporter like domains"/>
    <property type="match status" value="2"/>
</dbReference>
<feature type="transmembrane region" description="Helical" evidence="1">
    <location>
        <begin position="160"/>
        <end position="180"/>
    </location>
</feature>
<dbReference type="Proteomes" id="UP001603978">
    <property type="component" value="Unassembled WGS sequence"/>
</dbReference>
<feature type="transmembrane region" description="Helical" evidence="1">
    <location>
        <begin position="319"/>
        <end position="343"/>
    </location>
</feature>
<feature type="transmembrane region" description="Helical" evidence="1">
    <location>
        <begin position="233"/>
        <end position="254"/>
    </location>
</feature>
<keyword evidence="3" id="KW-1185">Reference proteome</keyword>
<feature type="transmembrane region" description="Helical" evidence="1">
    <location>
        <begin position="355"/>
        <end position="373"/>
    </location>
</feature>
<dbReference type="RefSeq" id="WP_393174815.1">
    <property type="nucleotide sequence ID" value="NZ_JBICRM010000039.1"/>
</dbReference>
<feature type="transmembrane region" description="Helical" evidence="1">
    <location>
        <begin position="37"/>
        <end position="57"/>
    </location>
</feature>
<dbReference type="Pfam" id="PF06779">
    <property type="entry name" value="MFS_4"/>
    <property type="match status" value="1"/>
</dbReference>
<evidence type="ECO:0000256" key="1">
    <source>
        <dbReference type="SAM" id="Phobius"/>
    </source>
</evidence>
<accession>A0ABW7AQR0</accession>
<reference evidence="2 3" key="1">
    <citation type="submission" date="2024-10" db="EMBL/GenBank/DDBJ databases">
        <authorList>
            <person name="Topkara A.R."/>
            <person name="Saygin H."/>
        </authorList>
    </citation>
    <scope>NUCLEOTIDE SEQUENCE [LARGE SCALE GENOMIC DNA]</scope>
    <source>
        <strain evidence="2 3">M3C6</strain>
    </source>
</reference>
<name>A0ABW7AQR0_9ACTN</name>
<dbReference type="InterPro" id="IPR036259">
    <property type="entry name" value="MFS_trans_sf"/>
</dbReference>